<proteinExistence type="predicted"/>
<gene>
    <name evidence="1" type="primary">HTT</name>
    <name evidence="1" type="ORF">EVAR_19862_1</name>
</gene>
<dbReference type="InterPro" id="IPR011989">
    <property type="entry name" value="ARM-like"/>
</dbReference>
<dbReference type="Pfam" id="PF20926">
    <property type="entry name" value="Htt_N-HEAT_1"/>
    <property type="match status" value="1"/>
</dbReference>
<reference evidence="1 2" key="1">
    <citation type="journal article" date="2019" name="Commun. Biol.">
        <title>The bagworm genome reveals a unique fibroin gene that provides high tensile strength.</title>
        <authorList>
            <person name="Kono N."/>
            <person name="Nakamura H."/>
            <person name="Ohtoshi R."/>
            <person name="Tomita M."/>
            <person name="Numata K."/>
            <person name="Arakawa K."/>
        </authorList>
    </citation>
    <scope>NUCLEOTIDE SEQUENCE [LARGE SCALE GENOMIC DNA]</scope>
</reference>
<dbReference type="EMBL" id="BGZK01000211">
    <property type="protein sequence ID" value="GBP28817.1"/>
    <property type="molecule type" value="Genomic_DNA"/>
</dbReference>
<dbReference type="STRING" id="151549.A0A4C1US25"/>
<evidence type="ECO:0000313" key="1">
    <source>
        <dbReference type="EMBL" id="GBP28817.1"/>
    </source>
</evidence>
<dbReference type="PANTHER" id="PTHR10170:SF10">
    <property type="entry name" value="HUNTINGTIN"/>
    <property type="match status" value="1"/>
</dbReference>
<comment type="caution">
    <text evidence="1">The sequence shown here is derived from an EMBL/GenBank/DDBJ whole genome shotgun (WGS) entry which is preliminary data.</text>
</comment>
<name>A0A4C1US25_EUMVA</name>
<dbReference type="InterPro" id="IPR016024">
    <property type="entry name" value="ARM-type_fold"/>
</dbReference>
<dbReference type="SUPFAM" id="SSF48371">
    <property type="entry name" value="ARM repeat"/>
    <property type="match status" value="1"/>
</dbReference>
<dbReference type="Proteomes" id="UP000299102">
    <property type="component" value="Unassembled WGS sequence"/>
</dbReference>
<keyword evidence="2" id="KW-1185">Reference proteome</keyword>
<dbReference type="Gene3D" id="1.25.10.10">
    <property type="entry name" value="Leucine-rich Repeat Variant"/>
    <property type="match status" value="1"/>
</dbReference>
<evidence type="ECO:0000313" key="2">
    <source>
        <dbReference type="Proteomes" id="UP000299102"/>
    </source>
</evidence>
<dbReference type="PANTHER" id="PTHR10170">
    <property type="entry name" value="HUNTINGTON DISEASE PROTEIN"/>
    <property type="match status" value="1"/>
</dbReference>
<dbReference type="InterPro" id="IPR048411">
    <property type="entry name" value="Htt_N_HEAT_rpt-1"/>
</dbReference>
<accession>A0A4C1US25</accession>
<dbReference type="GO" id="GO:0005737">
    <property type="term" value="C:cytoplasm"/>
    <property type="evidence" value="ECO:0007669"/>
    <property type="project" value="TreeGrafter"/>
</dbReference>
<protein>
    <submittedName>
        <fullName evidence="1">Huntingtin</fullName>
    </submittedName>
</protein>
<dbReference type="AlphaFoldDB" id="A0A4C1US25"/>
<dbReference type="InterPro" id="IPR028426">
    <property type="entry name" value="Huntingtin_fam"/>
</dbReference>
<dbReference type="OrthoDB" id="10065698at2759"/>
<organism evidence="1 2">
    <name type="scientific">Eumeta variegata</name>
    <name type="common">Bagworm moth</name>
    <name type="synonym">Eumeta japonica</name>
    <dbReference type="NCBI Taxonomy" id="151549"/>
    <lineage>
        <taxon>Eukaryota</taxon>
        <taxon>Metazoa</taxon>
        <taxon>Ecdysozoa</taxon>
        <taxon>Arthropoda</taxon>
        <taxon>Hexapoda</taxon>
        <taxon>Insecta</taxon>
        <taxon>Pterygota</taxon>
        <taxon>Neoptera</taxon>
        <taxon>Endopterygota</taxon>
        <taxon>Lepidoptera</taxon>
        <taxon>Glossata</taxon>
        <taxon>Ditrysia</taxon>
        <taxon>Tineoidea</taxon>
        <taxon>Psychidae</taxon>
        <taxon>Oiketicinae</taxon>
        <taxon>Eumeta</taxon>
    </lineage>
</organism>
<sequence>MNVLEKAEKALEFLKHNEGSTKSHELQTAAGTLGRCLGALGSRQNYSRHYVNLLHSAIPTLLSLASNDNAEVRLVGDEALNRAVVGGYAFHAYKTNVILQNQIDSTKNAHALSRICLGECWLRPGVGKIRIQAQTLFPKLAQILRQTNEIQLIVEALENNLPRILKALSEYCIDEEIFDLVKSLFQHVESNDPPVRRGVATCIAHLVAHREILITHVISTVFGSVSAITSIYSMGMLDDGSSQEPSELCFTGALHLGSLSQLPTPMLSVEDLSIQTPDSPASDVHIELHTDILTKDLTEKLAEIQEKECKDEDHVERPSHEPVKINIGSSTDDDIPLKYCARLLASKYMLTGNKGGLIPERTIRVSVKSFGIKLPL</sequence>